<organism evidence="2 3">
    <name type="scientific">Sphingomonas cavernae</name>
    <dbReference type="NCBI Taxonomy" id="2320861"/>
    <lineage>
        <taxon>Bacteria</taxon>
        <taxon>Pseudomonadati</taxon>
        <taxon>Pseudomonadota</taxon>
        <taxon>Alphaproteobacteria</taxon>
        <taxon>Sphingomonadales</taxon>
        <taxon>Sphingomonadaceae</taxon>
        <taxon>Sphingomonas</taxon>
    </lineage>
</organism>
<comment type="caution">
    <text evidence="2">The sequence shown here is derived from an EMBL/GenBank/DDBJ whole genome shotgun (WGS) entry which is preliminary data.</text>
</comment>
<reference evidence="2 3" key="1">
    <citation type="submission" date="2018-09" db="EMBL/GenBank/DDBJ databases">
        <authorList>
            <person name="Zhu H."/>
        </authorList>
    </citation>
    <scope>NUCLEOTIDE SEQUENCE [LARGE SCALE GENOMIC DNA]</scope>
    <source>
        <strain evidence="2 3">K2R01-6</strain>
    </source>
</reference>
<dbReference type="InterPro" id="IPR037401">
    <property type="entry name" value="SnoaL-like"/>
</dbReference>
<dbReference type="AlphaFoldDB" id="A0A418WPG7"/>
<dbReference type="CDD" id="cd00531">
    <property type="entry name" value="NTF2_like"/>
    <property type="match status" value="1"/>
</dbReference>
<keyword evidence="3" id="KW-1185">Reference proteome</keyword>
<dbReference type="Pfam" id="PF13577">
    <property type="entry name" value="SnoaL_4"/>
    <property type="match status" value="1"/>
</dbReference>
<dbReference type="SUPFAM" id="SSF54427">
    <property type="entry name" value="NTF2-like"/>
    <property type="match status" value="1"/>
</dbReference>
<gene>
    <name evidence="2" type="ORF">D3876_01795</name>
</gene>
<dbReference type="EMBL" id="QYUM01000002">
    <property type="protein sequence ID" value="RJF93125.1"/>
    <property type="molecule type" value="Genomic_DNA"/>
</dbReference>
<dbReference type="Proteomes" id="UP000286100">
    <property type="component" value="Unassembled WGS sequence"/>
</dbReference>
<evidence type="ECO:0000313" key="2">
    <source>
        <dbReference type="EMBL" id="RJF93125.1"/>
    </source>
</evidence>
<accession>A0A418WPG7</accession>
<dbReference type="OrthoDB" id="4571298at2"/>
<name>A0A418WPG7_9SPHN</name>
<evidence type="ECO:0000259" key="1">
    <source>
        <dbReference type="Pfam" id="PF13577"/>
    </source>
</evidence>
<proteinExistence type="predicted"/>
<sequence length="157" mass="17717">MSLDLEAIERIKRVKYLYCEAIDRCDLALLETILTEDFSADYQGGSYRLQARGRAEFLAAIKAAFHPDFVGCHAVQHPIIDVHGDGTASGRWRLVDYAMSLRDDNLTTIGAATYVDDYALVDGAWKLRRSAYTRIYERVFNEPNPAITFHILGSLAR</sequence>
<dbReference type="Gene3D" id="3.10.450.50">
    <property type="match status" value="1"/>
</dbReference>
<dbReference type="RefSeq" id="WP_119759404.1">
    <property type="nucleotide sequence ID" value="NZ_QYUM01000002.1"/>
</dbReference>
<feature type="domain" description="SnoaL-like" evidence="1">
    <location>
        <begin position="5"/>
        <end position="129"/>
    </location>
</feature>
<evidence type="ECO:0000313" key="3">
    <source>
        <dbReference type="Proteomes" id="UP000286100"/>
    </source>
</evidence>
<dbReference type="InterPro" id="IPR032710">
    <property type="entry name" value="NTF2-like_dom_sf"/>
</dbReference>
<protein>
    <submittedName>
        <fullName evidence="2">Nuclear transport factor 2 family protein</fullName>
    </submittedName>
</protein>